<feature type="repeat" description="TPR" evidence="1">
    <location>
        <begin position="77"/>
        <end position="110"/>
    </location>
</feature>
<dbReference type="PANTHER" id="PTHR12558">
    <property type="entry name" value="CELL DIVISION CYCLE 16,23,27"/>
    <property type="match status" value="1"/>
</dbReference>
<keyword evidence="1" id="KW-0802">TPR repeat</keyword>
<dbReference type="AlphaFoldDB" id="H1XSV6"/>
<dbReference type="SMART" id="SM00028">
    <property type="entry name" value="TPR"/>
    <property type="match status" value="5"/>
</dbReference>
<evidence type="ECO:0000313" key="5">
    <source>
        <dbReference type="Proteomes" id="UP000183868"/>
    </source>
</evidence>
<dbReference type="EMBL" id="CP018099">
    <property type="protein sequence ID" value="APF20283.1"/>
    <property type="molecule type" value="Genomic_DNA"/>
</dbReference>
<evidence type="ECO:0000313" key="4">
    <source>
        <dbReference type="Proteomes" id="UP000004671"/>
    </source>
</evidence>
<dbReference type="Pfam" id="PF13181">
    <property type="entry name" value="TPR_8"/>
    <property type="match status" value="1"/>
</dbReference>
<dbReference type="PANTHER" id="PTHR12558:SF13">
    <property type="entry name" value="CELL DIVISION CYCLE PROTEIN 27 HOMOLOG"/>
    <property type="match status" value="1"/>
</dbReference>
<keyword evidence="4" id="KW-1185">Reference proteome</keyword>
<dbReference type="Gene3D" id="1.25.40.10">
    <property type="entry name" value="Tetratricopeptide repeat domain"/>
    <property type="match status" value="3"/>
</dbReference>
<dbReference type="PROSITE" id="PS50005">
    <property type="entry name" value="TPR"/>
    <property type="match status" value="1"/>
</dbReference>
<dbReference type="SUPFAM" id="SSF48452">
    <property type="entry name" value="TPR-like"/>
    <property type="match status" value="2"/>
</dbReference>
<evidence type="ECO:0000313" key="2">
    <source>
        <dbReference type="EMBL" id="APF20283.1"/>
    </source>
</evidence>
<dbReference type="RefSeq" id="WP_006927285.1">
    <property type="nucleotide sequence ID" value="NZ_CM001402.1"/>
</dbReference>
<dbReference type="OrthoDB" id="443153at2"/>
<dbReference type="HOGENOM" id="CLU_1010769_0_0_0"/>
<reference evidence="3 4" key="1">
    <citation type="submission" date="2011-09" db="EMBL/GenBank/DDBJ databases">
        <title>The permanent draft genome of Caldithrix abyssi DSM 13497.</title>
        <authorList>
            <consortium name="US DOE Joint Genome Institute (JGI-PGF)"/>
            <person name="Lucas S."/>
            <person name="Han J."/>
            <person name="Lapidus A."/>
            <person name="Bruce D."/>
            <person name="Goodwin L."/>
            <person name="Pitluck S."/>
            <person name="Peters L."/>
            <person name="Kyrpides N."/>
            <person name="Mavromatis K."/>
            <person name="Ivanova N."/>
            <person name="Mikhailova N."/>
            <person name="Chertkov O."/>
            <person name="Detter J.C."/>
            <person name="Tapia R."/>
            <person name="Han C."/>
            <person name="Land M."/>
            <person name="Hauser L."/>
            <person name="Markowitz V."/>
            <person name="Cheng J.-F."/>
            <person name="Hugenholtz P."/>
            <person name="Woyke T."/>
            <person name="Wu D."/>
            <person name="Spring S."/>
            <person name="Brambilla E."/>
            <person name="Klenk H.-P."/>
            <person name="Eisen J.A."/>
        </authorList>
    </citation>
    <scope>NUCLEOTIDE SEQUENCE [LARGE SCALE GENOMIC DNA]</scope>
    <source>
        <strain evidence="3 4">DSM 13497</strain>
    </source>
</reference>
<reference evidence="2 5" key="2">
    <citation type="submission" date="2016-11" db="EMBL/GenBank/DDBJ databases">
        <title>Genomic analysis of Caldithrix abyssi and proposal of a novel bacterial phylum Caldithrichaeota.</title>
        <authorList>
            <person name="Kublanov I."/>
            <person name="Sigalova O."/>
            <person name="Gavrilov S."/>
            <person name="Lebedinsky A."/>
            <person name="Ivanova N."/>
            <person name="Daum C."/>
            <person name="Reddy T."/>
            <person name="Klenk H.P."/>
            <person name="Goker M."/>
            <person name="Reva O."/>
            <person name="Miroshnichenko M."/>
            <person name="Kyprides N."/>
            <person name="Woyke T."/>
            <person name="Gelfand M."/>
        </authorList>
    </citation>
    <scope>NUCLEOTIDE SEQUENCE [LARGE SCALE GENOMIC DNA]</scope>
    <source>
        <strain evidence="2 5">LF13</strain>
    </source>
</reference>
<dbReference type="STRING" id="880073.Cabys_3537"/>
<name>H1XSV6_CALAY</name>
<dbReference type="InParanoid" id="H1XSV6"/>
<dbReference type="InterPro" id="IPR011990">
    <property type="entry name" value="TPR-like_helical_dom_sf"/>
</dbReference>
<dbReference type="InterPro" id="IPR019734">
    <property type="entry name" value="TPR_rpt"/>
</dbReference>
<organism evidence="3 4">
    <name type="scientific">Caldithrix abyssi DSM 13497</name>
    <dbReference type="NCBI Taxonomy" id="880073"/>
    <lineage>
        <taxon>Bacteria</taxon>
        <taxon>Pseudomonadati</taxon>
        <taxon>Calditrichota</taxon>
        <taxon>Calditrichia</taxon>
        <taxon>Calditrichales</taxon>
        <taxon>Calditrichaceae</taxon>
        <taxon>Caldithrix</taxon>
    </lineage>
</organism>
<sequence length="275" mass="32640">MEKQNALEMARKYLSNQNYQKAKETYLQALKETTDDQTRAFIWAELSWTFYNLQSFQSCIEAAENCLDLNADYNAKEDLYRLIGFSYMSMGQDQKAIENLEQSIRIDRSSVKQQYALFNLAKLYFKHQKYQQAWELLNEAEGFFFQNDKDYWLSILYMKGFVKYYQNQLNEAERIFEELLENAPGGKQRASALFGLAFIAFDRKDYLKTINLCEATAKLDENFYDKETLGFLTAASFHYLGRNDVFEKYYQQMIKTYPEGRYRKELDMIKSKISN</sequence>
<dbReference type="PaxDb" id="880073-Calab_0693"/>
<gene>
    <name evidence="2" type="ORF">Cabys_3537</name>
    <name evidence="3" type="ORF">Calab_0693</name>
</gene>
<dbReference type="Proteomes" id="UP000183868">
    <property type="component" value="Chromosome"/>
</dbReference>
<accession>H1XSV6</accession>
<dbReference type="Pfam" id="PF13432">
    <property type="entry name" value="TPR_16"/>
    <property type="match status" value="1"/>
</dbReference>
<evidence type="ECO:0000256" key="1">
    <source>
        <dbReference type="PROSITE-ProRule" id="PRU00339"/>
    </source>
</evidence>
<protein>
    <submittedName>
        <fullName evidence="3">Tetratricopeptide TPR_1 repeat-containing protein</fullName>
    </submittedName>
    <submittedName>
        <fullName evidence="2">Tetratricopeptide repeat-containing protein</fullName>
    </submittedName>
</protein>
<proteinExistence type="predicted"/>
<evidence type="ECO:0000313" key="3">
    <source>
        <dbReference type="EMBL" id="EHO40333.1"/>
    </source>
</evidence>
<dbReference type="KEGG" id="caby:Cabys_3537"/>
<dbReference type="EMBL" id="CM001402">
    <property type="protein sequence ID" value="EHO40333.1"/>
    <property type="molecule type" value="Genomic_DNA"/>
</dbReference>
<dbReference type="Proteomes" id="UP000004671">
    <property type="component" value="Chromosome"/>
</dbReference>